<protein>
    <submittedName>
        <fullName evidence="2">Uncharacterized protein</fullName>
    </submittedName>
</protein>
<proteinExistence type="predicted"/>
<dbReference type="EMBL" id="VUOB01000038">
    <property type="protein sequence ID" value="KAA2259408.1"/>
    <property type="molecule type" value="Genomic_DNA"/>
</dbReference>
<organism evidence="2 3">
    <name type="scientific">Solihabitans fulvus</name>
    <dbReference type="NCBI Taxonomy" id="1892852"/>
    <lineage>
        <taxon>Bacteria</taxon>
        <taxon>Bacillati</taxon>
        <taxon>Actinomycetota</taxon>
        <taxon>Actinomycetes</taxon>
        <taxon>Pseudonocardiales</taxon>
        <taxon>Pseudonocardiaceae</taxon>
        <taxon>Solihabitans</taxon>
    </lineage>
</organism>
<evidence type="ECO:0000313" key="3">
    <source>
        <dbReference type="Proteomes" id="UP000323454"/>
    </source>
</evidence>
<name>A0A5B2X7D0_9PSEU</name>
<evidence type="ECO:0000313" key="2">
    <source>
        <dbReference type="EMBL" id="KAA2259408.1"/>
    </source>
</evidence>
<accession>A0A5B2X7D0</accession>
<sequence length="60" mass="6251">MPGRGVAGEDRPPAAAPRLAGSDLPAVARRSRASRHRATRRRSGAAPTPPPARLSSRSRG</sequence>
<evidence type="ECO:0000256" key="1">
    <source>
        <dbReference type="SAM" id="MobiDB-lite"/>
    </source>
</evidence>
<dbReference type="Proteomes" id="UP000323454">
    <property type="component" value="Unassembled WGS sequence"/>
</dbReference>
<reference evidence="2 3" key="2">
    <citation type="submission" date="2019-09" db="EMBL/GenBank/DDBJ databases">
        <authorList>
            <person name="Jin C."/>
        </authorList>
    </citation>
    <scope>NUCLEOTIDE SEQUENCE [LARGE SCALE GENOMIC DNA]</scope>
    <source>
        <strain evidence="2 3">AN110305</strain>
    </source>
</reference>
<feature type="compositionally biased region" description="Basic residues" evidence="1">
    <location>
        <begin position="29"/>
        <end position="43"/>
    </location>
</feature>
<reference evidence="2 3" key="1">
    <citation type="submission" date="2019-09" db="EMBL/GenBank/DDBJ databases">
        <title>Goodfellowia gen. nov., a new genus of the Pseudonocardineae related to Actinoalloteichus, containing Goodfellowia coeruleoviolacea gen. nov., comb. nov. gen. nov., comb. nov.</title>
        <authorList>
            <person name="Labeda D."/>
        </authorList>
    </citation>
    <scope>NUCLEOTIDE SEQUENCE [LARGE SCALE GENOMIC DNA]</scope>
    <source>
        <strain evidence="2 3">AN110305</strain>
    </source>
</reference>
<keyword evidence="3" id="KW-1185">Reference proteome</keyword>
<comment type="caution">
    <text evidence="2">The sequence shown here is derived from an EMBL/GenBank/DDBJ whole genome shotgun (WGS) entry which is preliminary data.</text>
</comment>
<gene>
    <name evidence="2" type="ORF">F0L68_20915</name>
</gene>
<feature type="region of interest" description="Disordered" evidence="1">
    <location>
        <begin position="1"/>
        <end position="60"/>
    </location>
</feature>
<dbReference type="AlphaFoldDB" id="A0A5B2X7D0"/>